<evidence type="ECO:0000313" key="4">
    <source>
        <dbReference type="EMBL" id="GJM64424.1"/>
    </source>
</evidence>
<evidence type="ECO:0000256" key="3">
    <source>
        <dbReference type="SAM" id="SignalP"/>
    </source>
</evidence>
<dbReference type="InterPro" id="IPR008928">
    <property type="entry name" value="6-hairpin_glycosidase_sf"/>
</dbReference>
<keyword evidence="1" id="KW-0378">Hydrolase</keyword>
<dbReference type="PROSITE" id="PS51257">
    <property type="entry name" value="PROKAR_LIPOPROTEIN"/>
    <property type="match status" value="1"/>
</dbReference>
<proteinExistence type="inferred from homology"/>
<protein>
    <recommendedName>
        <fullName evidence="6">Glucuronyl hydrolase</fullName>
    </recommendedName>
</protein>
<dbReference type="SUPFAM" id="SSF50939">
    <property type="entry name" value="Sialidases"/>
    <property type="match status" value="1"/>
</dbReference>
<dbReference type="SUPFAM" id="SSF48208">
    <property type="entry name" value="Six-hairpin glycosidases"/>
    <property type="match status" value="1"/>
</dbReference>
<dbReference type="AlphaFoldDB" id="A0AAN4W280"/>
<keyword evidence="3" id="KW-0732">Signal</keyword>
<dbReference type="InterPro" id="IPR052369">
    <property type="entry name" value="UG_Glycosaminoglycan_Hydrolase"/>
</dbReference>
<dbReference type="GO" id="GO:0052757">
    <property type="term" value="F:chondroitin hydrolase activity"/>
    <property type="evidence" value="ECO:0007669"/>
    <property type="project" value="TreeGrafter"/>
</dbReference>
<evidence type="ECO:0008006" key="6">
    <source>
        <dbReference type="Google" id="ProtNLM"/>
    </source>
</evidence>
<evidence type="ECO:0000256" key="1">
    <source>
        <dbReference type="ARBA" id="ARBA00022801"/>
    </source>
</evidence>
<feature type="signal peptide" evidence="3">
    <location>
        <begin position="1"/>
        <end position="26"/>
    </location>
</feature>
<dbReference type="InterPro" id="IPR036278">
    <property type="entry name" value="Sialidase_sf"/>
</dbReference>
<dbReference type="PANTHER" id="PTHR36845:SF1">
    <property type="entry name" value="HYDROLASE, PUTATIVE (AFU_ORTHOLOGUE AFUA_7G05090)-RELATED"/>
    <property type="match status" value="1"/>
</dbReference>
<feature type="chain" id="PRO_5042926118" description="Glucuronyl hydrolase" evidence="3">
    <location>
        <begin position="27"/>
        <end position="844"/>
    </location>
</feature>
<gene>
    <name evidence="4" type="ORF">PEDI_49760</name>
</gene>
<dbReference type="InterPro" id="IPR012341">
    <property type="entry name" value="6hp_glycosidase-like_sf"/>
</dbReference>
<keyword evidence="5" id="KW-1185">Reference proteome</keyword>
<dbReference type="Pfam" id="PF15892">
    <property type="entry name" value="BNR_4"/>
    <property type="match status" value="2"/>
</dbReference>
<reference evidence="4 5" key="1">
    <citation type="submission" date="2021-12" db="EMBL/GenBank/DDBJ databases">
        <title>Genome sequencing of bacteria with rrn-lacking chromosome and rrn-plasmid.</title>
        <authorList>
            <person name="Anda M."/>
            <person name="Iwasaki W."/>
        </authorList>
    </citation>
    <scope>NUCLEOTIDE SEQUENCE [LARGE SCALE GENOMIC DNA]</scope>
    <source>
        <strain evidence="4 5">NBRC 15940</strain>
    </source>
</reference>
<accession>A0AAN4W280</accession>
<dbReference type="Proteomes" id="UP001310022">
    <property type="component" value="Unassembled WGS sequence"/>
</dbReference>
<comment type="similarity">
    <text evidence="2">Belongs to the glycosyl hydrolase 88 family.</text>
</comment>
<dbReference type="EMBL" id="BQKE01000005">
    <property type="protein sequence ID" value="GJM64424.1"/>
    <property type="molecule type" value="Genomic_DNA"/>
</dbReference>
<evidence type="ECO:0000313" key="5">
    <source>
        <dbReference type="Proteomes" id="UP001310022"/>
    </source>
</evidence>
<organism evidence="4 5">
    <name type="scientific">Persicobacter diffluens</name>
    <dbReference type="NCBI Taxonomy" id="981"/>
    <lineage>
        <taxon>Bacteria</taxon>
        <taxon>Pseudomonadati</taxon>
        <taxon>Bacteroidota</taxon>
        <taxon>Cytophagia</taxon>
        <taxon>Cytophagales</taxon>
        <taxon>Persicobacteraceae</taxon>
        <taxon>Persicobacter</taxon>
    </lineage>
</organism>
<evidence type="ECO:0000256" key="2">
    <source>
        <dbReference type="ARBA" id="ARBA00038358"/>
    </source>
</evidence>
<name>A0AAN4W280_9BACT</name>
<dbReference type="Gene3D" id="1.50.10.10">
    <property type="match status" value="1"/>
</dbReference>
<comment type="caution">
    <text evidence="4">The sequence shown here is derived from an EMBL/GenBank/DDBJ whole genome shotgun (WGS) entry which is preliminary data.</text>
</comment>
<dbReference type="RefSeq" id="WP_338239488.1">
    <property type="nucleotide sequence ID" value="NZ_BQKE01000005.1"/>
</dbReference>
<dbReference type="GO" id="GO:0000272">
    <property type="term" value="P:polysaccharide catabolic process"/>
    <property type="evidence" value="ECO:0007669"/>
    <property type="project" value="TreeGrafter"/>
</dbReference>
<dbReference type="PANTHER" id="PTHR36845">
    <property type="entry name" value="HYDROLASE, PUTATIVE (AFU_ORTHOLOGUE AFUA_7G05090)-RELATED"/>
    <property type="match status" value="1"/>
</dbReference>
<sequence length="844" mass="96474">MILTNKQRITFFCLLVFCGISFSCHADSTPELTFSIEEVLKLAQTKYLKACEALDIEKGFPRNAHPDGSWRQVSADDWTSGFFPGTLWYIYEGTNDWRVKDRAIQWTEALEPVQYMHYHHDIGFMMYCSYGNGLRLINKPEYKEILLQSARTLTSRYNPKTGTIRSWDWAGEPEKHPVIIDNMMNLELLIWAGNNADNAVFKNVAESHADTTLKHHFRPDGSSYHLVVYDGFKGGVREKRTVQGYAKESSWARGQAWGMYGYTYMYAHFGKQEYLRMAEKTTQNFIKRLPSDQVPFWDFDAPEIPNEPRDAVSGALGACAMLSLYELTEKEEYYHSAIHILNELSSDQYLNRDPDFGGLIEHSTGAKPANSEVDVHLNYADYYYLEALLQLKRLTAQRKANTLNQQTDDFQGIWYGIGKTADEHKFKYSGGMGTYPVKHRPMAIYHQEANKTFFTYGASTTTGHTDLHHAVAYFDHQTKKLSKPTIILNKATGDAHDNPVIAIDQQGYVYVFSTSHGNDRPSYIHKSKKPFSIEEFEQVQATKSWNKRARPFDNFSYAQVWNKQDSGFVMFSTKYSFPALRTIGYQSTTNGQDFDAFKTIAAFGEGHYQITGNFDNVLMSAFNFHPVQSPMGSGINHRTNLYFVQTKDEGKTWQNVQGETLDLPLVVKDNPALILDLEQVGQCVFLKDIGVDQEGQPIILFLTSKGGYPGPQNGPFEWHTANYNQGKWHIAKAFESDHNYDMGSLYVDQDKWQIIAPTAAAEEPYAVGGIIEQWESKNQGKSWKKIKVLTAKDGKNHSYVRRPVHYHPDFKAFWFDGWGRKPSSSQLYYANEKGEVFESISINK</sequence>